<dbReference type="AlphaFoldDB" id="A0A2P4SWV3"/>
<protein>
    <submittedName>
        <fullName evidence="1">Uncharacterized protein</fullName>
    </submittedName>
</protein>
<evidence type="ECO:0000313" key="2">
    <source>
        <dbReference type="Proteomes" id="UP000237246"/>
    </source>
</evidence>
<accession>A0A2P4SWV3</accession>
<dbReference type="EMBL" id="PPHD01018763">
    <property type="protein sequence ID" value="POI28602.1"/>
    <property type="molecule type" value="Genomic_DNA"/>
</dbReference>
<keyword evidence="2" id="KW-1185">Reference proteome</keyword>
<dbReference type="Proteomes" id="UP000237246">
    <property type="component" value="Unassembled WGS sequence"/>
</dbReference>
<sequence length="37" mass="4212">MRKEEVLVIVMRQVNLQSQDTVILDPAHDGTMETGEK</sequence>
<organism evidence="1 2">
    <name type="scientific">Bambusicola thoracicus</name>
    <name type="common">Chinese bamboo-partridge</name>
    <name type="synonym">Perdix thoracica</name>
    <dbReference type="NCBI Taxonomy" id="9083"/>
    <lineage>
        <taxon>Eukaryota</taxon>
        <taxon>Metazoa</taxon>
        <taxon>Chordata</taxon>
        <taxon>Craniata</taxon>
        <taxon>Vertebrata</taxon>
        <taxon>Euteleostomi</taxon>
        <taxon>Archelosauria</taxon>
        <taxon>Archosauria</taxon>
        <taxon>Dinosauria</taxon>
        <taxon>Saurischia</taxon>
        <taxon>Theropoda</taxon>
        <taxon>Coelurosauria</taxon>
        <taxon>Aves</taxon>
        <taxon>Neognathae</taxon>
        <taxon>Galloanserae</taxon>
        <taxon>Galliformes</taxon>
        <taxon>Phasianidae</taxon>
        <taxon>Perdicinae</taxon>
        <taxon>Bambusicola</taxon>
    </lineage>
</organism>
<name>A0A2P4SWV3_BAMTH</name>
<evidence type="ECO:0000313" key="1">
    <source>
        <dbReference type="EMBL" id="POI28602.1"/>
    </source>
</evidence>
<reference evidence="1 2" key="1">
    <citation type="submission" date="2018-01" db="EMBL/GenBank/DDBJ databases">
        <title>Comparison of the Chinese Bamboo Partridge and Red Junglefowl genome sequences highlights the importance of demography in genome evolution.</title>
        <authorList>
            <person name="Tiley G.P."/>
            <person name="Kimball R.T."/>
            <person name="Braun E.L."/>
            <person name="Burleigh J.G."/>
        </authorList>
    </citation>
    <scope>NUCLEOTIDE SEQUENCE [LARGE SCALE GENOMIC DNA]</scope>
    <source>
        <strain evidence="1">RTK389</strain>
        <tissue evidence="1">Blood</tissue>
    </source>
</reference>
<comment type="caution">
    <text evidence="1">The sequence shown here is derived from an EMBL/GenBank/DDBJ whole genome shotgun (WGS) entry which is preliminary data.</text>
</comment>
<gene>
    <name evidence="1" type="ORF">CIB84_007648</name>
</gene>
<proteinExistence type="predicted"/>